<accession>A0ABS1YCM5</accession>
<dbReference type="RefSeq" id="WP_203147545.1">
    <property type="nucleotide sequence ID" value="NZ_JAEVHL010000017.1"/>
</dbReference>
<gene>
    <name evidence="1" type="ORF">JM949_06530</name>
</gene>
<dbReference type="EMBL" id="JAEVHL010000017">
    <property type="protein sequence ID" value="MBM0275139.1"/>
    <property type="molecule type" value="Genomic_DNA"/>
</dbReference>
<name>A0ABS1YCM5_9ACTN</name>
<sequence length="144" mass="15372">MNLPTALLVGWLATLAAIVAALALRPRPANPAPPAPADNDRHAATVTALLRPDDPSLPDVDAELIALAVARTVDQYASYLIAVRDGMPAEVVAALREQMYADLRDSLTPPQLARALVIGLHPHADERARALLDTDHLSTEHLES</sequence>
<keyword evidence="2" id="KW-1185">Reference proteome</keyword>
<reference evidence="1 2" key="1">
    <citation type="submission" date="2021-01" db="EMBL/GenBank/DDBJ databases">
        <title>Draft genome sequence of Micromonospora sp. strain STR1s_6.</title>
        <authorList>
            <person name="Karlyshev A."/>
            <person name="Jawad R."/>
        </authorList>
    </citation>
    <scope>NUCLEOTIDE SEQUENCE [LARGE SCALE GENOMIC DNA]</scope>
    <source>
        <strain evidence="1 2">STR1S-6</strain>
    </source>
</reference>
<dbReference type="Proteomes" id="UP000622245">
    <property type="component" value="Unassembled WGS sequence"/>
</dbReference>
<protein>
    <submittedName>
        <fullName evidence="1">Uncharacterized protein</fullName>
    </submittedName>
</protein>
<evidence type="ECO:0000313" key="1">
    <source>
        <dbReference type="EMBL" id="MBM0275139.1"/>
    </source>
</evidence>
<comment type="caution">
    <text evidence="1">The sequence shown here is derived from an EMBL/GenBank/DDBJ whole genome shotgun (WGS) entry which is preliminary data.</text>
</comment>
<proteinExistence type="predicted"/>
<organism evidence="1 2">
    <name type="scientific">Micromonospora tarensis</name>
    <dbReference type="NCBI Taxonomy" id="2806100"/>
    <lineage>
        <taxon>Bacteria</taxon>
        <taxon>Bacillati</taxon>
        <taxon>Actinomycetota</taxon>
        <taxon>Actinomycetes</taxon>
        <taxon>Micromonosporales</taxon>
        <taxon>Micromonosporaceae</taxon>
        <taxon>Micromonospora</taxon>
    </lineage>
</organism>
<evidence type="ECO:0000313" key="2">
    <source>
        <dbReference type="Proteomes" id="UP000622245"/>
    </source>
</evidence>